<evidence type="ECO:0000256" key="1">
    <source>
        <dbReference type="SAM" id="Phobius"/>
    </source>
</evidence>
<evidence type="ECO:0000313" key="3">
    <source>
        <dbReference type="Proteomes" id="UP000183508"/>
    </source>
</evidence>
<gene>
    <name evidence="2" type="ORF">SAMN05421543_103117</name>
</gene>
<dbReference type="Proteomes" id="UP000183508">
    <property type="component" value="Unassembled WGS sequence"/>
</dbReference>
<proteinExistence type="predicted"/>
<keyword evidence="1" id="KW-0472">Membrane</keyword>
<dbReference type="AlphaFoldDB" id="A0A1I7GXJ1"/>
<reference evidence="3" key="1">
    <citation type="submission" date="2016-10" db="EMBL/GenBank/DDBJ databases">
        <authorList>
            <person name="Varghese N."/>
        </authorList>
    </citation>
    <scope>NUCLEOTIDE SEQUENCE [LARGE SCALE GENOMIC DNA]</scope>
    <source>
        <strain evidence="3">DSM 17980</strain>
    </source>
</reference>
<dbReference type="STRING" id="392015.SAMN05421543_103117"/>
<sequence length="142" mass="15988">MGYTASWVGHIVAGLLGTLLSVSVFYKTLERWFAVHRKLDPGHVQRIVDPFGRVLSADEVEAFVRQFNEASFLGVNRHDPASLPEAWRVELDDGQTVLVARGERFVDVVRMGKGRKPRRYWLLDLPMVTGRGAAAQDQPEQT</sequence>
<evidence type="ECO:0000313" key="2">
    <source>
        <dbReference type="EMBL" id="SFU53132.1"/>
    </source>
</evidence>
<name>A0A1I7GXJ1_9BACL</name>
<dbReference type="EMBL" id="FPBV01000003">
    <property type="protein sequence ID" value="SFU53132.1"/>
    <property type="molecule type" value="Genomic_DNA"/>
</dbReference>
<dbReference type="RefSeq" id="WP_074949961.1">
    <property type="nucleotide sequence ID" value="NZ_FPBV01000003.1"/>
</dbReference>
<keyword evidence="1" id="KW-1133">Transmembrane helix</keyword>
<organism evidence="2 3">
    <name type="scientific">Alicyclobacillus macrosporangiidus</name>
    <dbReference type="NCBI Taxonomy" id="392015"/>
    <lineage>
        <taxon>Bacteria</taxon>
        <taxon>Bacillati</taxon>
        <taxon>Bacillota</taxon>
        <taxon>Bacilli</taxon>
        <taxon>Bacillales</taxon>
        <taxon>Alicyclobacillaceae</taxon>
        <taxon>Alicyclobacillus</taxon>
    </lineage>
</organism>
<dbReference type="OrthoDB" id="2718899at2"/>
<protein>
    <submittedName>
        <fullName evidence="2">Uncharacterized protein</fullName>
    </submittedName>
</protein>
<keyword evidence="3" id="KW-1185">Reference proteome</keyword>
<accession>A0A1I7GXJ1</accession>
<feature type="transmembrane region" description="Helical" evidence="1">
    <location>
        <begin position="6"/>
        <end position="29"/>
    </location>
</feature>
<keyword evidence="1" id="KW-0812">Transmembrane</keyword>